<dbReference type="Gene3D" id="3.40.630.10">
    <property type="entry name" value="Zn peptidases"/>
    <property type="match status" value="1"/>
</dbReference>
<dbReference type="InterPro" id="IPR003137">
    <property type="entry name" value="PA_domain"/>
</dbReference>
<evidence type="ECO:0000259" key="4">
    <source>
        <dbReference type="Pfam" id="PF02225"/>
    </source>
</evidence>
<keyword evidence="3" id="KW-1133">Transmembrane helix</keyword>
<dbReference type="InterPro" id="IPR046450">
    <property type="entry name" value="PA_dom_sf"/>
</dbReference>
<feature type="transmembrane region" description="Helical" evidence="3">
    <location>
        <begin position="44"/>
        <end position="66"/>
    </location>
</feature>
<dbReference type="EMBL" id="MU826354">
    <property type="protein sequence ID" value="KAJ7380063.1"/>
    <property type="molecule type" value="Genomic_DNA"/>
</dbReference>
<dbReference type="Proteomes" id="UP001163046">
    <property type="component" value="Unassembled WGS sequence"/>
</dbReference>
<dbReference type="OrthoDB" id="5841748at2759"/>
<dbReference type="Pfam" id="PF04389">
    <property type="entry name" value="Peptidase_M28"/>
    <property type="match status" value="1"/>
</dbReference>
<reference evidence="7" key="1">
    <citation type="submission" date="2023-01" db="EMBL/GenBank/DDBJ databases">
        <title>Genome assembly of the deep-sea coral Lophelia pertusa.</title>
        <authorList>
            <person name="Herrera S."/>
            <person name="Cordes E."/>
        </authorList>
    </citation>
    <scope>NUCLEOTIDE SEQUENCE</scope>
    <source>
        <strain evidence="7">USNM1676648</strain>
        <tissue evidence="7">Polyp</tissue>
    </source>
</reference>
<sequence length="759" mass="84492">MATADSATAMTPLSNSDSEVKTLPFDSEKQGRCKGCVKSPRNRVMIIVGVTAVLAIVVGFLIGYFVPKGNVCRSSREDMHDKFEDKISAAELEQEFRYFTSEPHIGGSERQDTLINHIATKWREYGFDEVEIPEYQVLLSLPQEDQPNAVEVLNNGVVEYTILGKINVTKQDEPESSFQYFPYLAFAPPGVVEGELVYCNAGTERDLQLLDRMNISVKDKIVLLNGISASVTAAAKRGAVGAILYVDPSAVAPEGTDSDKTYPNAPWVSKDAVFTKKLLHRNGDPLTPHLPSIPGMYRRPRNETDLPSLPAQPISYGEALNLLSRLRGDEVPPSWRGDLKVTYRFGPGFTNPNTIVRLRVNNRLVVKSIYNVIGTMNGREEPDRYVLVGNHRDAKFFGAADASGGSATLMEIARVLGKFKEDGWRPRRTVKLCSWGAEEFGLVGSVEWVQENAKLLTDRAVVYLNTDVAVGGNFVLIAQTCPMLTEAIFSRAKKVKDPSGSSIYDTMLSRFGDSIKSPNKDYPGEPFTIPYLYFSDYLPFYMSIGVPSADFSYFYGNEHDGMKLYPVYHTQQDSYYWIKTFVDPTFAFHVTMTKFVGGLLLDFSDALVLNLDVARYAKAVKRSFQRLETRGLLSYQNISTTFVRNAIQEFIDASTLFQAAKEKLTGDETALVLRVINDQLMQVEKAFISPFLRVDDPTMKHVFSRNSPSWSRSNSFPGVVQAANNAMKTGNVDEVKEQLSLVAEAMLSAADIIKPVVFK</sequence>
<comment type="caution">
    <text evidence="7">The sequence shown here is derived from an EMBL/GenBank/DDBJ whole genome shotgun (WGS) entry which is preliminary data.</text>
</comment>
<protein>
    <submittedName>
        <fullName evidence="7">Uncharacterized protein</fullName>
    </submittedName>
</protein>
<gene>
    <name evidence="7" type="ORF">OS493_010770</name>
</gene>
<keyword evidence="8" id="KW-1185">Reference proteome</keyword>
<proteinExistence type="inferred from homology"/>
<dbReference type="SUPFAM" id="SSF52025">
    <property type="entry name" value="PA domain"/>
    <property type="match status" value="1"/>
</dbReference>
<keyword evidence="3" id="KW-0472">Membrane</keyword>
<name>A0A9W9ZGI7_9CNID</name>
<dbReference type="AlphaFoldDB" id="A0A9W9ZGI7"/>
<dbReference type="PANTHER" id="PTHR10404">
    <property type="entry name" value="N-ACETYLATED-ALPHA-LINKED ACIDIC DIPEPTIDASE"/>
    <property type="match status" value="1"/>
</dbReference>
<dbReference type="PANTHER" id="PTHR10404:SF78">
    <property type="entry name" value="N-ACETYLATED ALPHA-LINKED ACIDIC DIPEPTIDASE 2"/>
    <property type="match status" value="1"/>
</dbReference>
<evidence type="ECO:0000259" key="5">
    <source>
        <dbReference type="Pfam" id="PF04253"/>
    </source>
</evidence>
<dbReference type="FunFam" id="3.50.30.30:FF:000045">
    <property type="entry name" value="Predicted protein"/>
    <property type="match status" value="1"/>
</dbReference>
<dbReference type="SUPFAM" id="SSF53187">
    <property type="entry name" value="Zn-dependent exopeptidases"/>
    <property type="match status" value="1"/>
</dbReference>
<dbReference type="Gene3D" id="1.20.930.40">
    <property type="entry name" value="Transferrin receptor-like, dimerisation domain"/>
    <property type="match status" value="1"/>
</dbReference>
<dbReference type="InterPro" id="IPR039373">
    <property type="entry name" value="Peptidase_M28B"/>
</dbReference>
<dbReference type="InterPro" id="IPR007484">
    <property type="entry name" value="Peptidase_M28"/>
</dbReference>
<evidence type="ECO:0000256" key="2">
    <source>
        <dbReference type="SAM" id="MobiDB-lite"/>
    </source>
</evidence>
<evidence type="ECO:0000259" key="6">
    <source>
        <dbReference type="Pfam" id="PF04389"/>
    </source>
</evidence>
<dbReference type="SUPFAM" id="SSF47672">
    <property type="entry name" value="Transferrin receptor-like dimerisation domain"/>
    <property type="match status" value="1"/>
</dbReference>
<comment type="similarity">
    <text evidence="1">Belongs to the peptidase M28 family. M28B subfamily.</text>
</comment>
<dbReference type="GO" id="GO:0004180">
    <property type="term" value="F:carboxypeptidase activity"/>
    <property type="evidence" value="ECO:0007669"/>
    <property type="project" value="TreeGrafter"/>
</dbReference>
<feature type="domain" description="Transferrin receptor-like dimerisation" evidence="5">
    <location>
        <begin position="639"/>
        <end position="753"/>
    </location>
</feature>
<feature type="domain" description="PA" evidence="4">
    <location>
        <begin position="192"/>
        <end position="267"/>
    </location>
</feature>
<dbReference type="Pfam" id="PF04253">
    <property type="entry name" value="TFR_dimer"/>
    <property type="match status" value="1"/>
</dbReference>
<evidence type="ECO:0000256" key="3">
    <source>
        <dbReference type="SAM" id="Phobius"/>
    </source>
</evidence>
<dbReference type="Gene3D" id="3.50.30.30">
    <property type="match status" value="1"/>
</dbReference>
<evidence type="ECO:0000313" key="8">
    <source>
        <dbReference type="Proteomes" id="UP001163046"/>
    </source>
</evidence>
<evidence type="ECO:0000313" key="7">
    <source>
        <dbReference type="EMBL" id="KAJ7380063.1"/>
    </source>
</evidence>
<accession>A0A9W9ZGI7</accession>
<dbReference type="InterPro" id="IPR036757">
    <property type="entry name" value="TFR-like_dimer_dom_sf"/>
</dbReference>
<feature type="compositionally biased region" description="Polar residues" evidence="2">
    <location>
        <begin position="1"/>
        <end position="17"/>
    </location>
</feature>
<feature type="region of interest" description="Disordered" evidence="2">
    <location>
        <begin position="1"/>
        <end position="21"/>
    </location>
</feature>
<dbReference type="InterPro" id="IPR007365">
    <property type="entry name" value="TFR-like_dimer_dom"/>
</dbReference>
<dbReference type="FunFam" id="3.40.630.10:FF:000101">
    <property type="entry name" value="N-acetylated alpha-linked acidic dipeptidase like 1"/>
    <property type="match status" value="1"/>
</dbReference>
<dbReference type="Pfam" id="PF02225">
    <property type="entry name" value="PA"/>
    <property type="match status" value="1"/>
</dbReference>
<evidence type="ECO:0000256" key="1">
    <source>
        <dbReference type="ARBA" id="ARBA00005634"/>
    </source>
</evidence>
<organism evidence="7 8">
    <name type="scientific">Desmophyllum pertusum</name>
    <dbReference type="NCBI Taxonomy" id="174260"/>
    <lineage>
        <taxon>Eukaryota</taxon>
        <taxon>Metazoa</taxon>
        <taxon>Cnidaria</taxon>
        <taxon>Anthozoa</taxon>
        <taxon>Hexacorallia</taxon>
        <taxon>Scleractinia</taxon>
        <taxon>Caryophylliina</taxon>
        <taxon>Caryophylliidae</taxon>
        <taxon>Desmophyllum</taxon>
    </lineage>
</organism>
<feature type="domain" description="Peptidase M28" evidence="6">
    <location>
        <begin position="371"/>
        <end position="576"/>
    </location>
</feature>
<keyword evidence="3" id="KW-0812">Transmembrane</keyword>